<evidence type="ECO:0000313" key="3">
    <source>
        <dbReference type="Proteomes" id="UP000715781"/>
    </source>
</evidence>
<sequence>MKNLTFLNHKFNLLHPVRQWLESIQIDNPNLAHFLCKIIPAHCPFERKIKFFNRTILLIPPMCKLNPFYEQIVSLRFKCLLYLTDECNEDITIYC</sequence>
<dbReference type="AlphaFoldDB" id="A0A951Q2D5"/>
<evidence type="ECO:0000313" key="2">
    <source>
        <dbReference type="EMBL" id="MBW4564539.1"/>
    </source>
</evidence>
<organism evidence="2 3">
    <name type="scientific">Mojavia pulchra JT2-VF2</name>
    <dbReference type="NCBI Taxonomy" id="287848"/>
    <lineage>
        <taxon>Bacteria</taxon>
        <taxon>Bacillati</taxon>
        <taxon>Cyanobacteriota</taxon>
        <taxon>Cyanophyceae</taxon>
        <taxon>Nostocales</taxon>
        <taxon>Nostocaceae</taxon>
    </lineage>
</organism>
<dbReference type="InterPro" id="IPR009717">
    <property type="entry name" value="Mo-dep_Nase_C"/>
</dbReference>
<reference evidence="2" key="1">
    <citation type="submission" date="2021-05" db="EMBL/GenBank/DDBJ databases">
        <authorList>
            <person name="Pietrasiak N."/>
            <person name="Ward R."/>
            <person name="Stajich J.E."/>
            <person name="Kurbessoian T."/>
        </authorList>
    </citation>
    <scope>NUCLEOTIDE SEQUENCE</scope>
    <source>
        <strain evidence="2">JT2-VF2</strain>
    </source>
</reference>
<accession>A0A951Q2D5</accession>
<dbReference type="Pfam" id="PF06967">
    <property type="entry name" value="Mo-nitro_C"/>
    <property type="match status" value="1"/>
</dbReference>
<proteinExistence type="predicted"/>
<dbReference type="EMBL" id="JAHHHN010000023">
    <property type="protein sequence ID" value="MBW4564539.1"/>
    <property type="molecule type" value="Genomic_DNA"/>
</dbReference>
<dbReference type="Proteomes" id="UP000715781">
    <property type="component" value="Unassembled WGS sequence"/>
</dbReference>
<protein>
    <submittedName>
        <fullName evidence="2">Mo-dependent nitrogenase C-terminal domain-containing protein</fullName>
    </submittedName>
</protein>
<feature type="domain" description="Mo-dependent nitrogenase C-terminal" evidence="1">
    <location>
        <begin position="13"/>
        <end position="95"/>
    </location>
</feature>
<gene>
    <name evidence="2" type="ORF">KME32_26080</name>
</gene>
<reference evidence="2" key="2">
    <citation type="journal article" date="2022" name="Microbiol. Resour. Announc.">
        <title>Metagenome Sequencing to Explore Phylogenomics of Terrestrial Cyanobacteria.</title>
        <authorList>
            <person name="Ward R.D."/>
            <person name="Stajich J.E."/>
            <person name="Johansen J.R."/>
            <person name="Huntemann M."/>
            <person name="Clum A."/>
            <person name="Foster B."/>
            <person name="Foster B."/>
            <person name="Roux S."/>
            <person name="Palaniappan K."/>
            <person name="Varghese N."/>
            <person name="Mukherjee S."/>
            <person name="Reddy T.B.K."/>
            <person name="Daum C."/>
            <person name="Copeland A."/>
            <person name="Chen I.A."/>
            <person name="Ivanova N.N."/>
            <person name="Kyrpides N.C."/>
            <person name="Shapiro N."/>
            <person name="Eloe-Fadrosh E.A."/>
            <person name="Pietrasiak N."/>
        </authorList>
    </citation>
    <scope>NUCLEOTIDE SEQUENCE</scope>
    <source>
        <strain evidence="2">JT2-VF2</strain>
    </source>
</reference>
<name>A0A951Q2D5_9NOST</name>
<evidence type="ECO:0000259" key="1">
    <source>
        <dbReference type="Pfam" id="PF06967"/>
    </source>
</evidence>
<comment type="caution">
    <text evidence="2">The sequence shown here is derived from an EMBL/GenBank/DDBJ whole genome shotgun (WGS) entry which is preliminary data.</text>
</comment>